<reference evidence="4" key="1">
    <citation type="submission" date="2016-06" db="EMBL/GenBank/DDBJ databases">
        <title>Parallel loss of symbiosis genes in relatives of nitrogen-fixing non-legume Parasponia.</title>
        <authorList>
            <person name="Van Velzen R."/>
            <person name="Holmer R."/>
            <person name="Bu F."/>
            <person name="Rutten L."/>
            <person name="Van Zeijl A."/>
            <person name="Liu W."/>
            <person name="Santuari L."/>
            <person name="Cao Q."/>
            <person name="Sharma T."/>
            <person name="Shen D."/>
            <person name="Roswanjaya Y."/>
            <person name="Wardhani T."/>
            <person name="Kalhor M.S."/>
            <person name="Jansen J."/>
            <person name="Van den Hoogen J."/>
            <person name="Gungor B."/>
            <person name="Hartog M."/>
            <person name="Hontelez J."/>
            <person name="Verver J."/>
            <person name="Yang W.-C."/>
            <person name="Schijlen E."/>
            <person name="Repin R."/>
            <person name="Schilthuizen M."/>
            <person name="Schranz E."/>
            <person name="Heidstra R."/>
            <person name="Miyata K."/>
            <person name="Fedorova E."/>
            <person name="Kohlen W."/>
            <person name="Bisseling T."/>
            <person name="Smit S."/>
            <person name="Geurts R."/>
        </authorList>
    </citation>
    <scope>NUCLEOTIDE SEQUENCE [LARGE SCALE GENOMIC DNA]</scope>
    <source>
        <strain evidence="4">cv. WU1-14</strain>
    </source>
</reference>
<keyword evidence="4" id="KW-1185">Reference proteome</keyword>
<proteinExistence type="predicted"/>
<gene>
    <name evidence="3" type="ORF">PanWU01x14_322060</name>
</gene>
<evidence type="ECO:0000256" key="2">
    <source>
        <dbReference type="SAM" id="Phobius"/>
    </source>
</evidence>
<keyword evidence="2" id="KW-1133">Transmembrane helix</keyword>
<dbReference type="AlphaFoldDB" id="A0A2P5AKZ3"/>
<keyword evidence="2" id="KW-0812">Transmembrane</keyword>
<organism evidence="3 4">
    <name type="scientific">Parasponia andersonii</name>
    <name type="common">Sponia andersonii</name>
    <dbReference type="NCBI Taxonomy" id="3476"/>
    <lineage>
        <taxon>Eukaryota</taxon>
        <taxon>Viridiplantae</taxon>
        <taxon>Streptophyta</taxon>
        <taxon>Embryophyta</taxon>
        <taxon>Tracheophyta</taxon>
        <taxon>Spermatophyta</taxon>
        <taxon>Magnoliopsida</taxon>
        <taxon>eudicotyledons</taxon>
        <taxon>Gunneridae</taxon>
        <taxon>Pentapetalae</taxon>
        <taxon>rosids</taxon>
        <taxon>fabids</taxon>
        <taxon>Rosales</taxon>
        <taxon>Cannabaceae</taxon>
        <taxon>Parasponia</taxon>
    </lineage>
</organism>
<evidence type="ECO:0000313" key="3">
    <source>
        <dbReference type="EMBL" id="PON37228.1"/>
    </source>
</evidence>
<feature type="compositionally biased region" description="Polar residues" evidence="1">
    <location>
        <begin position="155"/>
        <end position="164"/>
    </location>
</feature>
<evidence type="ECO:0000256" key="1">
    <source>
        <dbReference type="SAM" id="MobiDB-lite"/>
    </source>
</evidence>
<name>A0A2P5AKZ3_PARAD</name>
<dbReference type="EMBL" id="JXTB01000538">
    <property type="protein sequence ID" value="PON37228.1"/>
    <property type="molecule type" value="Genomic_DNA"/>
</dbReference>
<keyword evidence="2" id="KW-0472">Membrane</keyword>
<protein>
    <recommendedName>
        <fullName evidence="5">Transmembrane protein</fullName>
    </recommendedName>
</protein>
<evidence type="ECO:0008006" key="5">
    <source>
        <dbReference type="Google" id="ProtNLM"/>
    </source>
</evidence>
<feature type="transmembrane region" description="Helical" evidence="2">
    <location>
        <begin position="77"/>
        <end position="107"/>
    </location>
</feature>
<evidence type="ECO:0000313" key="4">
    <source>
        <dbReference type="Proteomes" id="UP000237105"/>
    </source>
</evidence>
<feature type="compositionally biased region" description="Low complexity" evidence="1">
    <location>
        <begin position="178"/>
        <end position="198"/>
    </location>
</feature>
<feature type="transmembrane region" description="Helical" evidence="2">
    <location>
        <begin position="44"/>
        <end position="65"/>
    </location>
</feature>
<comment type="caution">
    <text evidence="3">The sequence shown here is derived from an EMBL/GenBank/DDBJ whole genome shotgun (WGS) entry which is preliminary data.</text>
</comment>
<accession>A0A2P5AKZ3</accession>
<dbReference type="Proteomes" id="UP000237105">
    <property type="component" value="Unassembled WGS sequence"/>
</dbReference>
<feature type="transmembrane region" description="Helical" evidence="2">
    <location>
        <begin position="113"/>
        <end position="131"/>
    </location>
</feature>
<feature type="region of interest" description="Disordered" evidence="1">
    <location>
        <begin position="153"/>
        <end position="212"/>
    </location>
</feature>
<sequence length="212" mass="23115">MSLCLLTLALTSMFYAPTFLYMQDGVDAKGVPKFIPRTEAFVPYVALATVSFTCSLIPLMTLSWFKSRYGERELLDTWYLTILVVMPLHIGAWSIGALFLLVLHLLHACALDIAYIPLFVGAIEIVLHIICRCYQNSQATDEDNQYVPLTDEENQVAQPRQPHSQGDAAVQSGNQGDAQNQAAQPANEENPNVAPAPATALGNHGPDVGGDL</sequence>